<feature type="chain" id="PRO_5035200081" description="PRC-barrel domain-containing protein" evidence="1">
    <location>
        <begin position="23"/>
        <end position="123"/>
    </location>
</feature>
<keyword evidence="4" id="KW-1185">Reference proteome</keyword>
<reference evidence="3" key="1">
    <citation type="journal article" date="2014" name="Int. J. Syst. Evol. Microbiol.">
        <title>Complete genome sequence of Corynebacterium casei LMG S-19264T (=DSM 44701T), isolated from a smear-ripened cheese.</title>
        <authorList>
            <consortium name="US DOE Joint Genome Institute (JGI-PGF)"/>
            <person name="Walter F."/>
            <person name="Albersmeier A."/>
            <person name="Kalinowski J."/>
            <person name="Ruckert C."/>
        </authorList>
    </citation>
    <scope>NUCLEOTIDE SEQUENCE</scope>
    <source>
        <strain evidence="3">KCTC 42249</strain>
    </source>
</reference>
<dbReference type="Gene3D" id="2.30.30.240">
    <property type="entry name" value="PRC-barrel domain"/>
    <property type="match status" value="1"/>
</dbReference>
<accession>A0A8J3DU11</accession>
<evidence type="ECO:0000256" key="1">
    <source>
        <dbReference type="SAM" id="SignalP"/>
    </source>
</evidence>
<dbReference type="Pfam" id="PF05239">
    <property type="entry name" value="PRC"/>
    <property type="match status" value="1"/>
</dbReference>
<gene>
    <name evidence="3" type="ORF">GCM10016234_11310</name>
</gene>
<comment type="caution">
    <text evidence="3">The sequence shown here is derived from an EMBL/GenBank/DDBJ whole genome shotgun (WGS) entry which is preliminary data.</text>
</comment>
<reference evidence="3" key="2">
    <citation type="submission" date="2020-09" db="EMBL/GenBank/DDBJ databases">
        <authorList>
            <person name="Sun Q."/>
            <person name="Kim S."/>
        </authorList>
    </citation>
    <scope>NUCLEOTIDE SEQUENCE</scope>
    <source>
        <strain evidence="3">KCTC 42249</strain>
    </source>
</reference>
<dbReference type="EMBL" id="BMZQ01000001">
    <property type="protein sequence ID" value="GHD09989.1"/>
    <property type="molecule type" value="Genomic_DNA"/>
</dbReference>
<proteinExistence type="predicted"/>
<evidence type="ECO:0000313" key="3">
    <source>
        <dbReference type="EMBL" id="GHD09989.1"/>
    </source>
</evidence>
<sequence>MKSMSLVLAAAALASLSNVASAQTSTWVEVDDKTMVAPFNVDADRLEDMDVHNAAGQKIGEIEDVIGTDRAAATALVVDFDDQAGFGDRDDIIVPIERFSLDGVKLVLKDDAATVAAYEVYKD</sequence>
<dbReference type="SUPFAM" id="SSF50346">
    <property type="entry name" value="PRC-barrel domain"/>
    <property type="match status" value="1"/>
</dbReference>
<feature type="domain" description="PRC-barrel" evidence="2">
    <location>
        <begin position="43"/>
        <end position="112"/>
    </location>
</feature>
<dbReference type="AlphaFoldDB" id="A0A8J3DU11"/>
<evidence type="ECO:0000259" key="2">
    <source>
        <dbReference type="Pfam" id="PF05239"/>
    </source>
</evidence>
<feature type="signal peptide" evidence="1">
    <location>
        <begin position="1"/>
        <end position="22"/>
    </location>
</feature>
<organism evidence="3 4">
    <name type="scientific">Tianweitania populi</name>
    <dbReference type="NCBI Taxonomy" id="1607949"/>
    <lineage>
        <taxon>Bacteria</taxon>
        <taxon>Pseudomonadati</taxon>
        <taxon>Pseudomonadota</taxon>
        <taxon>Alphaproteobacteria</taxon>
        <taxon>Hyphomicrobiales</taxon>
        <taxon>Phyllobacteriaceae</taxon>
        <taxon>Tianweitania</taxon>
    </lineage>
</organism>
<dbReference type="InterPro" id="IPR011033">
    <property type="entry name" value="PRC_barrel-like_sf"/>
</dbReference>
<protein>
    <recommendedName>
        <fullName evidence="2">PRC-barrel domain-containing protein</fullName>
    </recommendedName>
</protein>
<name>A0A8J3DU11_9HYPH</name>
<dbReference type="Proteomes" id="UP000630142">
    <property type="component" value="Unassembled WGS sequence"/>
</dbReference>
<keyword evidence="1" id="KW-0732">Signal</keyword>
<dbReference type="RefSeq" id="WP_189502377.1">
    <property type="nucleotide sequence ID" value="NZ_BMZQ01000001.1"/>
</dbReference>
<dbReference type="InterPro" id="IPR027275">
    <property type="entry name" value="PRC-brl_dom"/>
</dbReference>
<evidence type="ECO:0000313" key="4">
    <source>
        <dbReference type="Proteomes" id="UP000630142"/>
    </source>
</evidence>